<organism evidence="2 3">
    <name type="scientific">Schistosoma mattheei</name>
    <dbReference type="NCBI Taxonomy" id="31246"/>
    <lineage>
        <taxon>Eukaryota</taxon>
        <taxon>Metazoa</taxon>
        <taxon>Spiralia</taxon>
        <taxon>Lophotrochozoa</taxon>
        <taxon>Platyhelminthes</taxon>
        <taxon>Trematoda</taxon>
        <taxon>Digenea</taxon>
        <taxon>Strigeidida</taxon>
        <taxon>Schistosomatoidea</taxon>
        <taxon>Schistosomatidae</taxon>
        <taxon>Schistosoma</taxon>
    </lineage>
</organism>
<name>A0A183NTA1_9TREM</name>
<dbReference type="InterPro" id="IPR011009">
    <property type="entry name" value="Kinase-like_dom_sf"/>
</dbReference>
<dbReference type="CDD" id="cd16967">
    <property type="entry name" value="Alpha_kinase_eEF2K"/>
    <property type="match status" value="1"/>
</dbReference>
<dbReference type="InterPro" id="IPR051852">
    <property type="entry name" value="Alpha-type_PK"/>
</dbReference>
<gene>
    <name evidence="2" type="ORF">SMTD_LOCUS5337</name>
</gene>
<dbReference type="PANTHER" id="PTHR45992:SF2">
    <property type="entry name" value="EUKARYOTIC ELONGATION FACTOR 2 KINASE"/>
    <property type="match status" value="1"/>
</dbReference>
<dbReference type="Gene3D" id="3.30.200.20">
    <property type="entry name" value="Phosphorylase Kinase, domain 1"/>
    <property type="match status" value="2"/>
</dbReference>
<dbReference type="InterPro" id="IPR011990">
    <property type="entry name" value="TPR-like_helical_dom_sf"/>
</dbReference>
<dbReference type="SMART" id="SM00811">
    <property type="entry name" value="Alpha_kinase"/>
    <property type="match status" value="1"/>
</dbReference>
<dbReference type="GO" id="GO:0005524">
    <property type="term" value="F:ATP binding"/>
    <property type="evidence" value="ECO:0007669"/>
    <property type="project" value="InterPro"/>
</dbReference>
<dbReference type="SUPFAM" id="SSF56112">
    <property type="entry name" value="Protein kinase-like (PK-like)"/>
    <property type="match status" value="1"/>
</dbReference>
<dbReference type="GO" id="GO:1903013">
    <property type="term" value="P:response to differentiation-inducing factor 1"/>
    <property type="evidence" value="ECO:0007669"/>
    <property type="project" value="TreeGrafter"/>
</dbReference>
<dbReference type="GO" id="GO:0004686">
    <property type="term" value="F:elongation factor-2 kinase activity"/>
    <property type="evidence" value="ECO:0007669"/>
    <property type="project" value="InterPro"/>
</dbReference>
<dbReference type="PANTHER" id="PTHR45992">
    <property type="entry name" value="EUKARYOTIC ELONGATION FACTOR 2 KINASE-RELATED"/>
    <property type="match status" value="1"/>
</dbReference>
<dbReference type="GO" id="GO:0031037">
    <property type="term" value="P:myosin II filament disassembly"/>
    <property type="evidence" value="ECO:0007669"/>
    <property type="project" value="TreeGrafter"/>
</dbReference>
<dbReference type="AlphaFoldDB" id="A0A183NTA1"/>
<sequence length="903" mass="101298">MGSYIDEDTGDNSNISEITLQSDTSMSEQQNARMYLFPVCSVTLWQRAFKKVKSIDLDSWSNLPWDKCPVRCALRHRYSAIKKKWVVDEVQIKMESEPFDRGAMRECFRMKKQSQRASGTNDWHHTSNYVAKRYIAPTDKQIYFDDVRLQMEAKLWGEAFNRHNPPKKVDIFQLSILELSPDSSVGSDQLDFSPVFFHIERFMEGEYRKYNSNSGFVDECLRNTPQTFSHFTFERSGHRLLVVDIQGVGDLYTDPQIHTSDGVGYNDGNLGTRGMALFFHSHRCNPLCKWLGLAQFDLAPSELDEPMRCQQTDQIPPNPSEKEVNQIDLSIYGMFRKSKFRRRTISLNNQMSCKSPSHLYGPTVVRSSESMLMSALSETRRRCASVSLCDHPKSVGQSSDCVSSFHSVGDGLSFDSPDALKLRETCLNPPFQLSSRQLSPDLNISGHGQSCPQPMQNFSSIVPKQPDSRNRAASGDSGYVGRINLIQPCSDLPVSRSHEIASGFDQNCVDFCGDSTSVDLPVRISQSNVLGMRSLESHSLVDEAFPTGSNYSISNRSIFISKRQRNISESSDVDAEECHRVPGNLLYQLMHENHKPSCADHPTNLDQEIGHSILGQIHHELARLHEAGRFIPNKGQWSHVGLRGGRIFNKDSWEVSEFEESHNEANNDPVTLIDWSAVLFHEGHAAQLGCLEAMIVMAHYYLGLPTQLLLECPIKPDPSDIRIGIDHLWRAAEGGDRRCMILLARYLDLSVNFLNPGHQLNFVTNSRDIFMLPALQSFLNNDSHSLLPSISPDSWSEAIGWYKRAVDSAVGSSASSDGCTDEGLDAEGHYDAAEDLLPVYRILARMAEMYSVGGFGLKQNFSLAGDLFTQAAEIASGSLQGRLAVRYFELADEAYSSSEQITN</sequence>
<dbReference type="EMBL" id="UZAL01026981">
    <property type="protein sequence ID" value="VDP28137.1"/>
    <property type="molecule type" value="Genomic_DNA"/>
</dbReference>
<dbReference type="InterPro" id="IPR047588">
    <property type="entry name" value="eEF2K_a_kinase_dom"/>
</dbReference>
<keyword evidence="3" id="KW-1185">Reference proteome</keyword>
<dbReference type="Gene3D" id="3.20.200.10">
    <property type="entry name" value="MHCK/EF2 kinase"/>
    <property type="match status" value="1"/>
</dbReference>
<dbReference type="Proteomes" id="UP000269396">
    <property type="component" value="Unassembled WGS sequence"/>
</dbReference>
<accession>A0A183NTA1</accession>
<proteinExistence type="predicted"/>
<reference evidence="2 3" key="1">
    <citation type="submission" date="2018-11" db="EMBL/GenBank/DDBJ databases">
        <authorList>
            <consortium name="Pathogen Informatics"/>
        </authorList>
    </citation>
    <scope>NUCLEOTIDE SEQUENCE [LARGE SCALE GENOMIC DNA]</scope>
    <source>
        <strain>Denwood</strain>
        <strain evidence="3">Zambia</strain>
    </source>
</reference>
<dbReference type="Pfam" id="PF02816">
    <property type="entry name" value="Alpha_kinase"/>
    <property type="match status" value="1"/>
</dbReference>
<dbReference type="Gene3D" id="1.25.40.10">
    <property type="entry name" value="Tetratricopeptide repeat domain"/>
    <property type="match status" value="1"/>
</dbReference>
<dbReference type="STRING" id="31246.A0A183NTA1"/>
<dbReference type="PROSITE" id="PS51158">
    <property type="entry name" value="ALPHA_KINASE"/>
    <property type="match status" value="1"/>
</dbReference>
<evidence type="ECO:0000313" key="3">
    <source>
        <dbReference type="Proteomes" id="UP000269396"/>
    </source>
</evidence>
<protein>
    <submittedName>
        <fullName evidence="2">Uncharacterized protein</fullName>
    </submittedName>
</protein>
<dbReference type="InterPro" id="IPR004166">
    <property type="entry name" value="a-kinase_dom"/>
</dbReference>
<feature type="region of interest" description="Disordered" evidence="1">
    <location>
        <begin position="455"/>
        <end position="476"/>
    </location>
</feature>
<evidence type="ECO:0000313" key="2">
    <source>
        <dbReference type="EMBL" id="VDP28137.1"/>
    </source>
</evidence>
<dbReference type="FunFam" id="3.20.200.10:FF:000002">
    <property type="entry name" value="Eukaryotic elongation factor 2 kinase"/>
    <property type="match status" value="1"/>
</dbReference>
<evidence type="ECO:0000256" key="1">
    <source>
        <dbReference type="SAM" id="MobiDB-lite"/>
    </source>
</evidence>